<dbReference type="SUPFAM" id="SSF53850">
    <property type="entry name" value="Periplasmic binding protein-like II"/>
    <property type="match status" value="1"/>
</dbReference>
<dbReference type="InterPro" id="IPR011852">
    <property type="entry name" value="TRAP_TAXI"/>
</dbReference>
<dbReference type="CDD" id="cd13567">
    <property type="entry name" value="PBP2_TtGluBP"/>
    <property type="match status" value="1"/>
</dbReference>
<protein>
    <submittedName>
        <fullName evidence="2">C4-dicarboxylate ABC transporter substrate-binding protein</fullName>
    </submittedName>
</protein>
<gene>
    <name evidence="2" type="ORF">DCC39_16210</name>
</gene>
<keyword evidence="3" id="KW-1185">Reference proteome</keyword>
<dbReference type="RefSeq" id="WP_116555950.1">
    <property type="nucleotide sequence ID" value="NZ_QCZG01000047.1"/>
</dbReference>
<accession>A0A2U1JS20</accession>
<evidence type="ECO:0000256" key="1">
    <source>
        <dbReference type="SAM" id="MobiDB-lite"/>
    </source>
</evidence>
<dbReference type="PANTHER" id="PTHR42941">
    <property type="entry name" value="SLL1037 PROTEIN"/>
    <property type="match status" value="1"/>
</dbReference>
<evidence type="ECO:0000313" key="3">
    <source>
        <dbReference type="Proteomes" id="UP000245998"/>
    </source>
</evidence>
<dbReference type="AlphaFoldDB" id="A0A2U1JS20"/>
<sequence>MKNFRILSLILTFAFVLILAACGGSIGESTSSNGGEADSGLEGSSDSTSGETQSVVLTTAGTSGTFYAVGAAFTQIVNNNSNVLDVTNQASGGSVENVRLIDNKEVAFAMLGGDSAVDAYNGKREFEGEPRKDELKGLFSMYSQPLNLVALADSGIKSFSDLEGKKVAVGAPGSGSEVKSQITLESLGLPYDSGVKQQYLSFSEAADGMKDGQIDAAFVWAGVPTPAVQDLAAIRDIVVIPFTDEEVEKVNAAQEAIYGETIPGGTYDGVDEDIQTLAVNTQVVAGADVDEEIVYEFVKQIFDHIDDVHAAHNSMKEMTLESAPKNVIELHPGAKKYFEEKGVLSQ</sequence>
<dbReference type="OrthoDB" id="9776669at2"/>
<comment type="caution">
    <text evidence="2">The sequence shown here is derived from an EMBL/GenBank/DDBJ whole genome shotgun (WGS) entry which is preliminary data.</text>
</comment>
<dbReference type="Gene3D" id="3.40.190.10">
    <property type="entry name" value="Periplasmic binding protein-like II"/>
    <property type="match status" value="2"/>
</dbReference>
<feature type="compositionally biased region" description="Polar residues" evidence="1">
    <location>
        <begin position="42"/>
        <end position="52"/>
    </location>
</feature>
<feature type="region of interest" description="Disordered" evidence="1">
    <location>
        <begin position="29"/>
        <end position="52"/>
    </location>
</feature>
<dbReference type="EMBL" id="QCZG01000047">
    <property type="protein sequence ID" value="PWA07795.1"/>
    <property type="molecule type" value="Genomic_DNA"/>
</dbReference>
<dbReference type="PROSITE" id="PS51257">
    <property type="entry name" value="PROKAR_LIPOPROTEIN"/>
    <property type="match status" value="1"/>
</dbReference>
<organism evidence="2 3">
    <name type="scientific">Pueribacillus theae</name>
    <dbReference type="NCBI Taxonomy" id="2171751"/>
    <lineage>
        <taxon>Bacteria</taxon>
        <taxon>Bacillati</taxon>
        <taxon>Bacillota</taxon>
        <taxon>Bacilli</taxon>
        <taxon>Bacillales</taxon>
        <taxon>Bacillaceae</taxon>
        <taxon>Pueribacillus</taxon>
    </lineage>
</organism>
<dbReference type="PANTHER" id="PTHR42941:SF1">
    <property type="entry name" value="SLL1037 PROTEIN"/>
    <property type="match status" value="1"/>
</dbReference>
<name>A0A2U1JS20_9BACI</name>
<reference evidence="2 3" key="1">
    <citation type="submission" date="2018-04" db="EMBL/GenBank/DDBJ databases">
        <title>Camelliibacillus theae gen. nov., sp. nov., isolated from Pu'er tea.</title>
        <authorList>
            <person name="Niu L."/>
        </authorList>
    </citation>
    <scope>NUCLEOTIDE SEQUENCE [LARGE SCALE GENOMIC DNA]</scope>
    <source>
        <strain evidence="2 3">T8</strain>
    </source>
</reference>
<evidence type="ECO:0000313" key="2">
    <source>
        <dbReference type="EMBL" id="PWA07795.1"/>
    </source>
</evidence>
<dbReference type="NCBIfam" id="TIGR02122">
    <property type="entry name" value="TRAP_TAXI"/>
    <property type="match status" value="1"/>
</dbReference>
<dbReference type="Proteomes" id="UP000245998">
    <property type="component" value="Unassembled WGS sequence"/>
</dbReference>
<proteinExistence type="predicted"/>
<dbReference type="Pfam" id="PF16868">
    <property type="entry name" value="NMT1_3"/>
    <property type="match status" value="1"/>
</dbReference>